<dbReference type="RefSeq" id="WP_229815003.1">
    <property type="nucleotide sequence ID" value="NZ_BMZP01000001.1"/>
</dbReference>
<dbReference type="GO" id="GO:0016787">
    <property type="term" value="F:hydrolase activity"/>
    <property type="evidence" value="ECO:0007669"/>
    <property type="project" value="UniProtKB-KW"/>
</dbReference>
<evidence type="ECO:0000313" key="5">
    <source>
        <dbReference type="EMBL" id="MFC3671159.1"/>
    </source>
</evidence>
<feature type="domain" description="Inosine/uridine-preferring nucleoside hydrolase" evidence="4">
    <location>
        <begin position="32"/>
        <end position="353"/>
    </location>
</feature>
<accession>A0ABV7V150</accession>
<dbReference type="InterPro" id="IPR023186">
    <property type="entry name" value="IUNH"/>
</dbReference>
<evidence type="ECO:0000313" key="6">
    <source>
        <dbReference type="Proteomes" id="UP001595683"/>
    </source>
</evidence>
<evidence type="ECO:0000256" key="3">
    <source>
        <dbReference type="SAM" id="SignalP"/>
    </source>
</evidence>
<evidence type="ECO:0000256" key="2">
    <source>
        <dbReference type="ARBA" id="ARBA00023295"/>
    </source>
</evidence>
<dbReference type="Pfam" id="PF01156">
    <property type="entry name" value="IU_nuc_hydro"/>
    <property type="match status" value="1"/>
</dbReference>
<evidence type="ECO:0000259" key="4">
    <source>
        <dbReference type="Pfam" id="PF01156"/>
    </source>
</evidence>
<feature type="chain" id="PRO_5046516507" evidence="3">
    <location>
        <begin position="24"/>
        <end position="365"/>
    </location>
</feature>
<comment type="caution">
    <text evidence="5">The sequence shown here is derived from an EMBL/GenBank/DDBJ whole genome shotgun (WGS) entry which is preliminary data.</text>
</comment>
<keyword evidence="2" id="KW-0326">Glycosidase</keyword>
<gene>
    <name evidence="5" type="ORF">ACFOOT_06970</name>
</gene>
<dbReference type="PANTHER" id="PTHR12304">
    <property type="entry name" value="INOSINE-URIDINE PREFERRING NUCLEOSIDE HYDROLASE"/>
    <property type="match status" value="1"/>
</dbReference>
<feature type="signal peptide" evidence="3">
    <location>
        <begin position="1"/>
        <end position="23"/>
    </location>
</feature>
<evidence type="ECO:0000256" key="1">
    <source>
        <dbReference type="ARBA" id="ARBA00022801"/>
    </source>
</evidence>
<organism evidence="5 6">
    <name type="scientific">Novosphingobium pokkalii</name>
    <dbReference type="NCBI Taxonomy" id="1770194"/>
    <lineage>
        <taxon>Bacteria</taxon>
        <taxon>Pseudomonadati</taxon>
        <taxon>Pseudomonadota</taxon>
        <taxon>Alphaproteobacteria</taxon>
        <taxon>Sphingomonadales</taxon>
        <taxon>Sphingomonadaceae</taxon>
        <taxon>Novosphingobium</taxon>
    </lineage>
</organism>
<name>A0ABV7V150_9SPHN</name>
<keyword evidence="6" id="KW-1185">Reference proteome</keyword>
<dbReference type="EMBL" id="JBHRYE010000011">
    <property type="protein sequence ID" value="MFC3671159.1"/>
    <property type="molecule type" value="Genomic_DNA"/>
</dbReference>
<dbReference type="SUPFAM" id="SSF53590">
    <property type="entry name" value="Nucleoside hydrolase"/>
    <property type="match status" value="1"/>
</dbReference>
<keyword evidence="3" id="KW-0732">Signal</keyword>
<protein>
    <submittedName>
        <fullName evidence="5">Nucleoside hydrolase</fullName>
    </submittedName>
</protein>
<dbReference type="PANTHER" id="PTHR12304:SF4">
    <property type="entry name" value="URIDINE NUCLEOSIDASE"/>
    <property type="match status" value="1"/>
</dbReference>
<reference evidence="6" key="1">
    <citation type="journal article" date="2019" name="Int. J. Syst. Evol. Microbiol.">
        <title>The Global Catalogue of Microorganisms (GCM) 10K type strain sequencing project: providing services to taxonomists for standard genome sequencing and annotation.</title>
        <authorList>
            <consortium name="The Broad Institute Genomics Platform"/>
            <consortium name="The Broad Institute Genome Sequencing Center for Infectious Disease"/>
            <person name="Wu L."/>
            <person name="Ma J."/>
        </authorList>
    </citation>
    <scope>NUCLEOTIDE SEQUENCE [LARGE SCALE GENOMIC DNA]</scope>
    <source>
        <strain evidence="6">KCTC 42224</strain>
    </source>
</reference>
<keyword evidence="1 5" id="KW-0378">Hydrolase</keyword>
<dbReference type="Gene3D" id="3.90.245.10">
    <property type="entry name" value="Ribonucleoside hydrolase-like"/>
    <property type="match status" value="1"/>
</dbReference>
<dbReference type="InterPro" id="IPR001910">
    <property type="entry name" value="Inosine/uridine_hydrolase_dom"/>
</dbReference>
<dbReference type="InterPro" id="IPR036452">
    <property type="entry name" value="Ribo_hydro-like"/>
</dbReference>
<sequence length="365" mass="39836">MLPRLKALFALVAAALLAQSAHAAPEKRKVIIDDDGFGLMQVMLLSSPEVEVLGLTTVSGNAWANRNTAQALRGLEWIGRSDVPVVPGATFPLLNSEVATERWEQQHGPLVFKGAFMKRWVEDTQQAPPPYHGPFDAVDLPGGNPTTHPADEIAANFLIRMVHKYPGQITIVACGPMTNLALAQRLDPAFAGLARELVYMGGSLNPRQVLDNRAAADFAREFVNNPRREFNIRFDPEAASIMARAPWRKITMVPVDPSTATQLSPALIARLAKAARPGVDRFVKALAPGFPLWDEIAAAVWLDPALVKTQRRLWIDFDSQQGAGYGDTLSWDQAYHPGMGEQAQDVVLAIDVPGLETMLTRLVGK</sequence>
<proteinExistence type="predicted"/>
<dbReference type="Proteomes" id="UP001595683">
    <property type="component" value="Unassembled WGS sequence"/>
</dbReference>